<keyword evidence="6 15" id="KW-0963">Cytoplasm</keyword>
<keyword evidence="7 15" id="KW-0328">Glycosyltransferase</keyword>
<dbReference type="PANTHER" id="PTHR43340">
    <property type="entry name" value="HYPOXANTHINE-GUANINE PHOSPHORIBOSYLTRANSFERASE"/>
    <property type="match status" value="1"/>
</dbReference>
<keyword evidence="18" id="KW-1185">Reference proteome</keyword>
<dbReference type="InterPro" id="IPR005904">
    <property type="entry name" value="Hxn_phspho_trans"/>
</dbReference>
<evidence type="ECO:0000256" key="8">
    <source>
        <dbReference type="ARBA" id="ARBA00022679"/>
    </source>
</evidence>
<keyword evidence="11 15" id="KW-0547">Nucleotide-binding</keyword>
<evidence type="ECO:0000313" key="18">
    <source>
        <dbReference type="Proteomes" id="UP000677668"/>
    </source>
</evidence>
<accession>A0ABX8B083</accession>
<dbReference type="PANTHER" id="PTHR43340:SF1">
    <property type="entry name" value="HYPOXANTHINE PHOSPHORIBOSYLTRANSFERASE"/>
    <property type="match status" value="1"/>
</dbReference>
<protein>
    <recommendedName>
        <fullName evidence="5 15">Hypoxanthine phosphoribosyltransferase</fullName>
        <ecNumber evidence="5 15">2.4.2.8</ecNumber>
    </recommendedName>
</protein>
<evidence type="ECO:0000256" key="12">
    <source>
        <dbReference type="ARBA" id="ARBA00022842"/>
    </source>
</evidence>
<gene>
    <name evidence="17" type="primary">hpt</name>
    <name evidence="17" type="ORF">J8C05_02710</name>
</gene>
<evidence type="ECO:0000259" key="16">
    <source>
        <dbReference type="Pfam" id="PF00156"/>
    </source>
</evidence>
<comment type="cofactor">
    <cofactor evidence="1 15">
        <name>Mg(2+)</name>
        <dbReference type="ChEBI" id="CHEBI:18420"/>
    </cofactor>
</comment>
<comment type="subcellular location">
    <subcellularLocation>
        <location evidence="2 15">Cytoplasm</location>
    </subcellularLocation>
</comment>
<dbReference type="Gene3D" id="3.40.50.2020">
    <property type="match status" value="1"/>
</dbReference>
<sequence>MSEFSQPQLTVLFDAGQIQARIRELGAAITRDYAGQSPLLVVVLKGAVPFGADLVRAIDLPITLDFIAVSSYGMATKSSGEVRLLKDLDSSLRGQPVIIVEDIVDTGLTLAYLLDMFRRREAASVRVAALLDKPERRQREVEVSYVGFTIPNAFVVGFGLDYAERYRNLPYVAILDPAAVTEG</sequence>
<dbReference type="CDD" id="cd06223">
    <property type="entry name" value="PRTases_typeI"/>
    <property type="match status" value="1"/>
</dbReference>
<comment type="pathway">
    <text evidence="3 15">Purine metabolism; IMP biosynthesis via salvage pathway; IMP from hypoxanthine: step 1/1.</text>
</comment>
<comment type="similarity">
    <text evidence="4 15">Belongs to the purine/pyrimidine phosphoribosyltransferase family.</text>
</comment>
<feature type="domain" description="Phosphoribosyltransferase" evidence="16">
    <location>
        <begin position="14"/>
        <end position="162"/>
    </location>
</feature>
<evidence type="ECO:0000256" key="3">
    <source>
        <dbReference type="ARBA" id="ARBA00004669"/>
    </source>
</evidence>
<keyword evidence="10 15" id="KW-0660">Purine salvage</keyword>
<evidence type="ECO:0000256" key="7">
    <source>
        <dbReference type="ARBA" id="ARBA00022676"/>
    </source>
</evidence>
<evidence type="ECO:0000313" key="17">
    <source>
        <dbReference type="EMBL" id="QUV94377.1"/>
    </source>
</evidence>
<comment type="catalytic activity">
    <reaction evidence="14">
        <text>IMP + diphosphate = hypoxanthine + 5-phospho-alpha-D-ribose 1-diphosphate</text>
        <dbReference type="Rhea" id="RHEA:17973"/>
        <dbReference type="ChEBI" id="CHEBI:17368"/>
        <dbReference type="ChEBI" id="CHEBI:33019"/>
        <dbReference type="ChEBI" id="CHEBI:58017"/>
        <dbReference type="ChEBI" id="CHEBI:58053"/>
        <dbReference type="EC" id="2.4.2.8"/>
    </reaction>
    <physiologicalReaction direction="right-to-left" evidence="14">
        <dbReference type="Rhea" id="RHEA:17975"/>
    </physiologicalReaction>
</comment>
<dbReference type="SUPFAM" id="SSF53271">
    <property type="entry name" value="PRTase-like"/>
    <property type="match status" value="1"/>
</dbReference>
<keyword evidence="8 15" id="KW-0808">Transferase</keyword>
<dbReference type="GO" id="GO:0016757">
    <property type="term" value="F:glycosyltransferase activity"/>
    <property type="evidence" value="ECO:0007669"/>
    <property type="project" value="UniProtKB-KW"/>
</dbReference>
<dbReference type="Proteomes" id="UP000677668">
    <property type="component" value="Chromosome 1"/>
</dbReference>
<evidence type="ECO:0000256" key="11">
    <source>
        <dbReference type="ARBA" id="ARBA00022741"/>
    </source>
</evidence>
<dbReference type="NCBIfam" id="TIGR01203">
    <property type="entry name" value="HGPRTase"/>
    <property type="match status" value="1"/>
</dbReference>
<dbReference type="InterPro" id="IPR029057">
    <property type="entry name" value="PRTase-like"/>
</dbReference>
<dbReference type="InterPro" id="IPR050408">
    <property type="entry name" value="HGPRT"/>
</dbReference>
<comment type="catalytic activity">
    <reaction evidence="13">
        <text>GMP + diphosphate = guanine + 5-phospho-alpha-D-ribose 1-diphosphate</text>
        <dbReference type="Rhea" id="RHEA:25424"/>
        <dbReference type="ChEBI" id="CHEBI:16235"/>
        <dbReference type="ChEBI" id="CHEBI:33019"/>
        <dbReference type="ChEBI" id="CHEBI:58017"/>
        <dbReference type="ChEBI" id="CHEBI:58115"/>
        <dbReference type="EC" id="2.4.2.8"/>
    </reaction>
    <physiologicalReaction direction="right-to-left" evidence="13">
        <dbReference type="Rhea" id="RHEA:25426"/>
    </physiologicalReaction>
</comment>
<evidence type="ECO:0000256" key="14">
    <source>
        <dbReference type="ARBA" id="ARBA00049402"/>
    </source>
</evidence>
<evidence type="ECO:0000256" key="13">
    <source>
        <dbReference type="ARBA" id="ARBA00048811"/>
    </source>
</evidence>
<keyword evidence="9 15" id="KW-0479">Metal-binding</keyword>
<evidence type="ECO:0000256" key="15">
    <source>
        <dbReference type="RuleBase" id="RU364099"/>
    </source>
</evidence>
<keyword evidence="12 15" id="KW-0460">Magnesium</keyword>
<proteinExistence type="inferred from homology"/>
<evidence type="ECO:0000256" key="5">
    <source>
        <dbReference type="ARBA" id="ARBA00011895"/>
    </source>
</evidence>
<evidence type="ECO:0000256" key="9">
    <source>
        <dbReference type="ARBA" id="ARBA00022723"/>
    </source>
</evidence>
<dbReference type="InterPro" id="IPR000836">
    <property type="entry name" value="PRTase_dom"/>
</dbReference>
<dbReference type="Pfam" id="PF00156">
    <property type="entry name" value="Pribosyltran"/>
    <property type="match status" value="1"/>
</dbReference>
<dbReference type="EC" id="2.4.2.8" evidence="5 15"/>
<name>A0ABX8B083_9BACT</name>
<evidence type="ECO:0000256" key="4">
    <source>
        <dbReference type="ARBA" id="ARBA00008391"/>
    </source>
</evidence>
<dbReference type="EMBL" id="CP072642">
    <property type="protein sequence ID" value="QUV94377.1"/>
    <property type="molecule type" value="Genomic_DNA"/>
</dbReference>
<evidence type="ECO:0000256" key="1">
    <source>
        <dbReference type="ARBA" id="ARBA00001946"/>
    </source>
</evidence>
<evidence type="ECO:0000256" key="10">
    <source>
        <dbReference type="ARBA" id="ARBA00022726"/>
    </source>
</evidence>
<evidence type="ECO:0000256" key="6">
    <source>
        <dbReference type="ARBA" id="ARBA00022490"/>
    </source>
</evidence>
<evidence type="ECO:0000256" key="2">
    <source>
        <dbReference type="ARBA" id="ARBA00004496"/>
    </source>
</evidence>
<dbReference type="RefSeq" id="WP_211422674.1">
    <property type="nucleotide sequence ID" value="NZ_CP072642.1"/>
</dbReference>
<organism evidence="17 18">
    <name type="scientific">Chloracidobacterium sp. N</name>
    <dbReference type="NCBI Taxonomy" id="2821540"/>
    <lineage>
        <taxon>Bacteria</taxon>
        <taxon>Pseudomonadati</taxon>
        <taxon>Acidobacteriota</taxon>
        <taxon>Terriglobia</taxon>
        <taxon>Terriglobales</taxon>
        <taxon>Acidobacteriaceae</taxon>
        <taxon>Chloracidobacterium</taxon>
        <taxon>Chloracidobacterium aggregatum</taxon>
    </lineage>
</organism>
<reference evidence="17 18" key="1">
    <citation type="submission" date="2021-03" db="EMBL/GenBank/DDBJ databases">
        <title>Genomic and phenotypic characterization of Chloracidobacterium isolates provides evidence for multiple species.</title>
        <authorList>
            <person name="Saini M.K."/>
            <person name="Costas A.M.G."/>
            <person name="Tank M."/>
            <person name="Bryant D.A."/>
        </authorList>
    </citation>
    <scope>NUCLEOTIDE SEQUENCE [LARGE SCALE GENOMIC DNA]</scope>
    <source>
        <strain evidence="17 18">N</strain>
    </source>
</reference>